<dbReference type="EMBL" id="VFLP01000076">
    <property type="protein sequence ID" value="TRX89011.1"/>
    <property type="molecule type" value="Genomic_DNA"/>
</dbReference>
<dbReference type="Proteomes" id="UP000319160">
    <property type="component" value="Unassembled WGS sequence"/>
</dbReference>
<gene>
    <name evidence="1" type="ORF">FHL15_010133</name>
</gene>
<name>A0A553HM31_9PEZI</name>
<evidence type="ECO:0000313" key="2">
    <source>
        <dbReference type="Proteomes" id="UP000319160"/>
    </source>
</evidence>
<dbReference type="AlphaFoldDB" id="A0A553HM31"/>
<protein>
    <submittedName>
        <fullName evidence="1">Uncharacterized protein</fullName>
    </submittedName>
</protein>
<organism evidence="1 2">
    <name type="scientific">Xylaria flabelliformis</name>
    <dbReference type="NCBI Taxonomy" id="2512241"/>
    <lineage>
        <taxon>Eukaryota</taxon>
        <taxon>Fungi</taxon>
        <taxon>Dikarya</taxon>
        <taxon>Ascomycota</taxon>
        <taxon>Pezizomycotina</taxon>
        <taxon>Sordariomycetes</taxon>
        <taxon>Xylariomycetidae</taxon>
        <taxon>Xylariales</taxon>
        <taxon>Xylariaceae</taxon>
        <taxon>Xylaria</taxon>
    </lineage>
</organism>
<proteinExistence type="predicted"/>
<accession>A0A553HM31</accession>
<evidence type="ECO:0000313" key="1">
    <source>
        <dbReference type="EMBL" id="TRX89011.1"/>
    </source>
</evidence>
<keyword evidence="2" id="KW-1185">Reference proteome</keyword>
<reference evidence="2" key="1">
    <citation type="submission" date="2019-06" db="EMBL/GenBank/DDBJ databases">
        <title>Draft genome sequence of the griseofulvin-producing fungus Xylaria cubensis strain G536.</title>
        <authorList>
            <person name="Mead M.E."/>
            <person name="Raja H.A."/>
            <person name="Steenwyk J.L."/>
            <person name="Knowles S.L."/>
            <person name="Oberlies N.H."/>
            <person name="Rokas A."/>
        </authorList>
    </citation>
    <scope>NUCLEOTIDE SEQUENCE [LARGE SCALE GENOMIC DNA]</scope>
    <source>
        <strain evidence="2">G536</strain>
    </source>
</reference>
<comment type="caution">
    <text evidence="1">The sequence shown here is derived from an EMBL/GenBank/DDBJ whole genome shotgun (WGS) entry which is preliminary data.</text>
</comment>
<sequence>MPQLDFNRLAPDNAALHRWLANSQHPRASMTVPTASALFDNLYPDIASELVLGNIDRLDSPLFALSIGVSYRALRYR</sequence>